<protein>
    <submittedName>
        <fullName evidence="1">Uncharacterized protein</fullName>
    </submittedName>
</protein>
<dbReference type="OrthoDB" id="1033598at2"/>
<organism evidence="1 2">
    <name type="scientific">Bacteroides uniformis</name>
    <dbReference type="NCBI Taxonomy" id="820"/>
    <lineage>
        <taxon>Bacteria</taxon>
        <taxon>Pseudomonadati</taxon>
        <taxon>Bacteroidota</taxon>
        <taxon>Bacteroidia</taxon>
        <taxon>Bacteroidales</taxon>
        <taxon>Bacteroidaceae</taxon>
        <taxon>Bacteroides</taxon>
    </lineage>
</organism>
<sequence>MLQLFYNDFLSFVPLQLPQLLDVTTMEQPQFYDDYVLLSFPLAEQYDLEEVMDMLEDDMELIILYHHIQTGATNFGSSTCAYSNPTFGQMFKMNARVTDTGKVDRIDVTIYDSLEFMCSDICLDLKLHEQGGYFKYRKNKEELLAEFI</sequence>
<proteinExistence type="predicted"/>
<name>A0A174HKE9_BACUN</name>
<dbReference type="RefSeq" id="WP_007850582.1">
    <property type="nucleotide sequence ID" value="NZ_CZAF01000004.1"/>
</dbReference>
<gene>
    <name evidence="1" type="ORF">ERS852462_01425</name>
</gene>
<dbReference type="AlphaFoldDB" id="A0A174HKE9"/>
<accession>A0A174HKE9</accession>
<evidence type="ECO:0000313" key="2">
    <source>
        <dbReference type="Proteomes" id="UP000095614"/>
    </source>
</evidence>
<reference evidence="1 2" key="1">
    <citation type="submission" date="2015-09" db="EMBL/GenBank/DDBJ databases">
        <authorList>
            <consortium name="Pathogen Informatics"/>
        </authorList>
    </citation>
    <scope>NUCLEOTIDE SEQUENCE [LARGE SCALE GENOMIC DNA]</scope>
    <source>
        <strain evidence="1 2">2789STDY5834847</strain>
    </source>
</reference>
<dbReference type="Proteomes" id="UP000095614">
    <property type="component" value="Unassembled WGS sequence"/>
</dbReference>
<dbReference type="EMBL" id="CZAF01000004">
    <property type="protein sequence ID" value="CUO75413.1"/>
    <property type="molecule type" value="Genomic_DNA"/>
</dbReference>
<evidence type="ECO:0000313" key="1">
    <source>
        <dbReference type="EMBL" id="CUO75413.1"/>
    </source>
</evidence>